<keyword evidence="10" id="KW-1185">Reference proteome</keyword>
<keyword evidence="6" id="KW-0406">Ion transport</keyword>
<comment type="subcellular location">
    <subcellularLocation>
        <location evidence="1">Cell membrane</location>
        <topology evidence="1">Peripheral membrane protein</topology>
    </subcellularLocation>
</comment>
<keyword evidence="4" id="KW-0410">Iron transport</keyword>
<dbReference type="Proteomes" id="UP000555552">
    <property type="component" value="Unassembled WGS sequence"/>
</dbReference>
<proteinExistence type="predicted"/>
<dbReference type="SUPFAM" id="SSF52540">
    <property type="entry name" value="P-loop containing nucleoside triphosphate hydrolases"/>
    <property type="match status" value="1"/>
</dbReference>
<sequence>MRRVEEHPRHPLPRDAWPATLAPVRQLLDEGLDLGPATVLVGENGSGKSTLVEALAAAFGLSVGGGTAHTAHWEEDARDASPLVGSLQLVRGAGASRWGYFLRAETMHATFGALLEQVQGSPDRLAMSHGESYLSVLEDHFDDSGLFLLDEPESALSFSGQLALVGVLAAQVAGGRAQVVVATHSPLVAALPGARLLELSEDGLVERAWEDLDVVAHWRSFLDAPERYLRHLRPT</sequence>
<evidence type="ECO:0000256" key="4">
    <source>
        <dbReference type="ARBA" id="ARBA00022496"/>
    </source>
</evidence>
<dbReference type="PANTHER" id="PTHR42771:SF2">
    <property type="entry name" value="IRON(3+)-HYDROXAMATE IMPORT ATP-BINDING PROTEIN FHUC"/>
    <property type="match status" value="1"/>
</dbReference>
<feature type="domain" description="AAA+ ATPase" evidence="8">
    <location>
        <begin position="34"/>
        <end position="204"/>
    </location>
</feature>
<evidence type="ECO:0000259" key="8">
    <source>
        <dbReference type="SMART" id="SM00382"/>
    </source>
</evidence>
<evidence type="ECO:0000256" key="5">
    <source>
        <dbReference type="ARBA" id="ARBA00023004"/>
    </source>
</evidence>
<dbReference type="AlphaFoldDB" id="A0A849BQA1"/>
<keyword evidence="7" id="KW-0472">Membrane</keyword>
<dbReference type="GO" id="GO:0016887">
    <property type="term" value="F:ATP hydrolysis activity"/>
    <property type="evidence" value="ECO:0007669"/>
    <property type="project" value="InterPro"/>
</dbReference>
<dbReference type="InterPro" id="IPR051535">
    <property type="entry name" value="Siderophore_ABC-ATPase"/>
</dbReference>
<reference evidence="9 10" key="1">
    <citation type="submission" date="2020-05" db="EMBL/GenBank/DDBJ databases">
        <title>MicrobeNet Type strains.</title>
        <authorList>
            <person name="Nicholson A.C."/>
        </authorList>
    </citation>
    <scope>NUCLEOTIDE SEQUENCE [LARGE SCALE GENOMIC DNA]</scope>
    <source>
        <strain evidence="9 10">JCM 14547</strain>
    </source>
</reference>
<evidence type="ECO:0000256" key="7">
    <source>
        <dbReference type="ARBA" id="ARBA00023136"/>
    </source>
</evidence>
<dbReference type="SMART" id="SM00382">
    <property type="entry name" value="AAA"/>
    <property type="match status" value="1"/>
</dbReference>
<evidence type="ECO:0000256" key="3">
    <source>
        <dbReference type="ARBA" id="ARBA00022475"/>
    </source>
</evidence>
<dbReference type="GO" id="GO:0005886">
    <property type="term" value="C:plasma membrane"/>
    <property type="evidence" value="ECO:0007669"/>
    <property type="project" value="UniProtKB-SubCell"/>
</dbReference>
<evidence type="ECO:0000256" key="2">
    <source>
        <dbReference type="ARBA" id="ARBA00022448"/>
    </source>
</evidence>
<keyword evidence="2" id="KW-0813">Transport</keyword>
<dbReference type="GO" id="GO:0006826">
    <property type="term" value="P:iron ion transport"/>
    <property type="evidence" value="ECO:0007669"/>
    <property type="project" value="UniProtKB-KW"/>
</dbReference>
<comment type="caution">
    <text evidence="9">The sequence shown here is derived from an EMBL/GenBank/DDBJ whole genome shotgun (WGS) entry which is preliminary data.</text>
</comment>
<dbReference type="GO" id="GO:0006302">
    <property type="term" value="P:double-strand break repair"/>
    <property type="evidence" value="ECO:0007669"/>
    <property type="project" value="InterPro"/>
</dbReference>
<protein>
    <submittedName>
        <fullName evidence="9">AAA family ATPase</fullName>
    </submittedName>
</protein>
<accession>A0A849BQA1</accession>
<evidence type="ECO:0000256" key="1">
    <source>
        <dbReference type="ARBA" id="ARBA00004202"/>
    </source>
</evidence>
<evidence type="ECO:0000256" key="6">
    <source>
        <dbReference type="ARBA" id="ARBA00023065"/>
    </source>
</evidence>
<evidence type="ECO:0000313" key="9">
    <source>
        <dbReference type="EMBL" id="NNH23167.1"/>
    </source>
</evidence>
<organism evidence="9 10">
    <name type="scientific">Pseudokineococcus marinus</name>
    <dbReference type="NCBI Taxonomy" id="351215"/>
    <lineage>
        <taxon>Bacteria</taxon>
        <taxon>Bacillati</taxon>
        <taxon>Actinomycetota</taxon>
        <taxon>Actinomycetes</taxon>
        <taxon>Kineosporiales</taxon>
        <taxon>Kineosporiaceae</taxon>
        <taxon>Pseudokineococcus</taxon>
    </lineage>
</organism>
<keyword evidence="5" id="KW-0408">Iron</keyword>
<dbReference type="PANTHER" id="PTHR42771">
    <property type="entry name" value="IRON(3+)-HYDROXAMATE IMPORT ATP-BINDING PROTEIN FHUC"/>
    <property type="match status" value="1"/>
</dbReference>
<evidence type="ECO:0000313" key="10">
    <source>
        <dbReference type="Proteomes" id="UP000555552"/>
    </source>
</evidence>
<dbReference type="Gene3D" id="3.40.50.300">
    <property type="entry name" value="P-loop containing nucleotide triphosphate hydrolases"/>
    <property type="match status" value="2"/>
</dbReference>
<dbReference type="EMBL" id="JABEMA010000105">
    <property type="protein sequence ID" value="NNH23167.1"/>
    <property type="molecule type" value="Genomic_DNA"/>
</dbReference>
<name>A0A849BQA1_9ACTN</name>
<dbReference type="InterPro" id="IPR003959">
    <property type="entry name" value="ATPase_AAA_core"/>
</dbReference>
<keyword evidence="3" id="KW-1003">Cell membrane</keyword>
<gene>
    <name evidence="9" type="ORF">HLB09_08695</name>
</gene>
<dbReference type="GO" id="GO:0005524">
    <property type="term" value="F:ATP binding"/>
    <property type="evidence" value="ECO:0007669"/>
    <property type="project" value="InterPro"/>
</dbReference>
<dbReference type="InterPro" id="IPR027417">
    <property type="entry name" value="P-loop_NTPase"/>
</dbReference>
<dbReference type="InterPro" id="IPR003593">
    <property type="entry name" value="AAA+_ATPase"/>
</dbReference>
<dbReference type="Pfam" id="PF13304">
    <property type="entry name" value="AAA_21"/>
    <property type="match status" value="2"/>
</dbReference>